<feature type="transmembrane region" description="Helical" evidence="8">
    <location>
        <begin position="292"/>
        <end position="311"/>
    </location>
</feature>
<evidence type="ECO:0000256" key="5">
    <source>
        <dbReference type="ARBA" id="ARBA00023136"/>
    </source>
</evidence>
<name>A0A8W7PRP8_ANOCL</name>
<evidence type="ECO:0000256" key="3">
    <source>
        <dbReference type="ARBA" id="ARBA00022692"/>
    </source>
</evidence>
<evidence type="ECO:0000256" key="8">
    <source>
        <dbReference type="SAM" id="Phobius"/>
    </source>
</evidence>
<evidence type="ECO:0000256" key="1">
    <source>
        <dbReference type="ARBA" id="ARBA00004651"/>
    </source>
</evidence>
<keyword evidence="2" id="KW-1003">Cell membrane</keyword>
<dbReference type="AlphaFoldDB" id="A0A8W7PRP8"/>
<evidence type="ECO:0000256" key="2">
    <source>
        <dbReference type="ARBA" id="ARBA00022475"/>
    </source>
</evidence>
<organism evidence="9">
    <name type="scientific">Anopheles coluzzii</name>
    <name type="common">African malaria mosquito</name>
    <dbReference type="NCBI Taxonomy" id="1518534"/>
    <lineage>
        <taxon>Eukaryota</taxon>
        <taxon>Metazoa</taxon>
        <taxon>Ecdysozoa</taxon>
        <taxon>Arthropoda</taxon>
        <taxon>Hexapoda</taxon>
        <taxon>Insecta</taxon>
        <taxon>Pterygota</taxon>
        <taxon>Neoptera</taxon>
        <taxon>Endopterygota</taxon>
        <taxon>Diptera</taxon>
        <taxon>Nematocera</taxon>
        <taxon>Culicoidea</taxon>
        <taxon>Culicidae</taxon>
        <taxon>Anophelinae</taxon>
        <taxon>Anopheles</taxon>
    </lineage>
</organism>
<keyword evidence="6" id="KW-0675">Receptor</keyword>
<dbReference type="EnsemblMetazoa" id="ACOM036385-RA">
    <property type="protein sequence ID" value="ACOM036385-PA.1"/>
    <property type="gene ID" value="ACOM036385"/>
</dbReference>
<feature type="transmembrane region" description="Helical" evidence="8">
    <location>
        <begin position="663"/>
        <end position="685"/>
    </location>
</feature>
<reference evidence="9" key="1">
    <citation type="submission" date="2022-08" db="UniProtKB">
        <authorList>
            <consortium name="EnsemblMetazoa"/>
        </authorList>
    </citation>
    <scope>IDENTIFICATION</scope>
</reference>
<dbReference type="PANTHER" id="PTHR42643:SF30">
    <property type="entry name" value="IONOTROPIC RECEPTOR 40A-RELATED"/>
    <property type="match status" value="1"/>
</dbReference>
<keyword evidence="4 8" id="KW-1133">Transmembrane helix</keyword>
<sequence length="884" mass="99836">MVYGNNALDNNALCRLGCGSSSKWETNHSVCKAMAPLPVWWTSRLMCCWLLWSTTAARAQIPPQPDTDQQLLPHIVTHLLQRYLRHPFQPVQFFLAANTAPHLLAQRDLLSQVLRHTSGQAAVTFGSSTNNPVGLRAAVQQQRSRAILFGEDFVAFERLVANFSTTLNDYSGRYLCDELVDLVIACMALDVTRGLYLKAGWAHYTSRILFAVPQGRPYTAFEKLFRPFGTAIWAALAGTLLGVAGVVGGLSCGRRARSWRRFVYGPAVRMPLLGALYLLWGGSVVAVPGRNFARSLLALWLGFTFVVRTLYQGSLYLYLQRSATFPPLATIEQVHRSTLHYHMVNIAMRFFVDRPEIKPRVRFIPPGLDTLGEQVAGMAARYTDRVVVCPQDMVAYNNRASRGRQPAAAPIQVTRESITLFPLTIYYPKKSCLTQPFDRLVRHVVESGLVSFWVRSYGDYDFEANRREPAGGGEPRKLTLAHLVGAYQLLAAAHLLAFVIFLLELVSLRLAALRRVATQIVMNRWTILLLAAGLRECCPEDSNGGIKRLVVRETVGNHFSEVIVNALTRYYTVRMVLAVPAGREYTPFEKLFRPFSRSVWVLVTLYLLAGMVVIGTVQLLHRPAVRDFVYGRGVSTPVLNLLSVLFGGAVVQLPMRNFARTLLFLWMYYCLVVRTCYQGSLYEYLQERKNFSPLQTVDALVRNEYRFYSLHGTSLYLEQMPQILSRITWLPDDDASVDRLLTELATRQALTSALFIDLERVAYHNRFYVRGGLVYIANVVLVRLPIGIYYPKKSCLANRFDHELDRLRTSGYVSYRLGHYLNYDAFKGPADYQPLPTPLTTDQLVGCYETLFGLLLVATGLLLLELASRWFVSLRQLLTFLQAE</sequence>
<feature type="transmembrane region" description="Helical" evidence="8">
    <location>
        <begin position="231"/>
        <end position="250"/>
    </location>
</feature>
<dbReference type="InterPro" id="IPR052192">
    <property type="entry name" value="Insect_Ionotropic_Sensory_Rcpt"/>
</dbReference>
<feature type="transmembrane region" description="Helical" evidence="8">
    <location>
        <begin position="599"/>
        <end position="617"/>
    </location>
</feature>
<dbReference type="GO" id="GO:0005886">
    <property type="term" value="C:plasma membrane"/>
    <property type="evidence" value="ECO:0007669"/>
    <property type="project" value="UniProtKB-SubCell"/>
</dbReference>
<proteinExistence type="predicted"/>
<evidence type="ECO:0000256" key="4">
    <source>
        <dbReference type="ARBA" id="ARBA00022989"/>
    </source>
</evidence>
<feature type="transmembrane region" description="Helical" evidence="8">
    <location>
        <begin position="629"/>
        <end position="651"/>
    </location>
</feature>
<comment type="subcellular location">
    <subcellularLocation>
        <location evidence="1">Cell membrane</location>
        <topology evidence="1">Multi-pass membrane protein</topology>
    </subcellularLocation>
</comment>
<dbReference type="Gene3D" id="1.10.287.70">
    <property type="match status" value="1"/>
</dbReference>
<dbReference type="Proteomes" id="UP000075882">
    <property type="component" value="Unassembled WGS sequence"/>
</dbReference>
<feature type="transmembrane region" description="Helical" evidence="8">
    <location>
        <begin position="262"/>
        <end position="280"/>
    </location>
</feature>
<protein>
    <recommendedName>
        <fullName evidence="10">Ionotropic glutamate receptor L-glutamate and glycine-binding domain-containing protein</fullName>
    </recommendedName>
</protein>
<dbReference type="PANTHER" id="PTHR42643">
    <property type="entry name" value="IONOTROPIC RECEPTOR 20A-RELATED"/>
    <property type="match status" value="1"/>
</dbReference>
<accession>A0A8W7PRP8</accession>
<feature type="transmembrane region" description="Helical" evidence="8">
    <location>
        <begin position="851"/>
        <end position="872"/>
    </location>
</feature>
<dbReference type="SUPFAM" id="SSF53850">
    <property type="entry name" value="Periplasmic binding protein-like II"/>
    <property type="match status" value="1"/>
</dbReference>
<evidence type="ECO:0008006" key="10">
    <source>
        <dbReference type="Google" id="ProtNLM"/>
    </source>
</evidence>
<dbReference type="VEuPathDB" id="VectorBase:ACON2_036451"/>
<evidence type="ECO:0000256" key="6">
    <source>
        <dbReference type="ARBA" id="ARBA00023170"/>
    </source>
</evidence>
<keyword evidence="7" id="KW-0325">Glycoprotein</keyword>
<evidence type="ECO:0000256" key="7">
    <source>
        <dbReference type="ARBA" id="ARBA00023180"/>
    </source>
</evidence>
<feature type="transmembrane region" description="Helical" evidence="8">
    <location>
        <begin position="484"/>
        <end position="503"/>
    </location>
</feature>
<keyword evidence="5 8" id="KW-0472">Membrane</keyword>
<feature type="transmembrane region" description="Helical" evidence="8">
    <location>
        <begin position="767"/>
        <end position="790"/>
    </location>
</feature>
<keyword evidence="3 8" id="KW-0812">Transmembrane</keyword>
<evidence type="ECO:0000313" key="9">
    <source>
        <dbReference type="EnsemblMetazoa" id="ACOM036385-PA.1"/>
    </source>
</evidence>